<dbReference type="RefSeq" id="WP_069646735.1">
    <property type="nucleotide sequence ID" value="NZ_MIJZ01000014.1"/>
</dbReference>
<comment type="caution">
    <text evidence="2">The sequence shown here is derived from an EMBL/GenBank/DDBJ whole genome shotgun (WGS) entry which is preliminary data.</text>
</comment>
<organism evidence="2 3">
    <name type="scientific">Enterococcus ureasiticus</name>
    <dbReference type="NCBI Taxonomy" id="903984"/>
    <lineage>
        <taxon>Bacteria</taxon>
        <taxon>Bacillati</taxon>
        <taxon>Bacillota</taxon>
        <taxon>Bacilli</taxon>
        <taxon>Lactobacillales</taxon>
        <taxon>Enterococcaceae</taxon>
        <taxon>Enterococcus</taxon>
    </lineage>
</organism>
<feature type="coiled-coil region" evidence="1">
    <location>
        <begin position="3"/>
        <end position="34"/>
    </location>
</feature>
<reference evidence="3" key="1">
    <citation type="submission" date="2016-09" db="EMBL/GenBank/DDBJ databases">
        <authorList>
            <person name="Gulvik C.A."/>
        </authorList>
    </citation>
    <scope>NUCLEOTIDE SEQUENCE [LARGE SCALE GENOMIC DNA]</scope>
    <source>
        <strain evidence="3">DSM 23328</strain>
    </source>
</reference>
<protein>
    <submittedName>
        <fullName evidence="2">Uncharacterized protein</fullName>
    </submittedName>
</protein>
<dbReference type="Pfam" id="PF13125">
    <property type="entry name" value="DUF3958"/>
    <property type="match status" value="1"/>
</dbReference>
<keyword evidence="1" id="KW-0175">Coiled coil</keyword>
<dbReference type="Proteomes" id="UP000094068">
    <property type="component" value="Unassembled WGS sequence"/>
</dbReference>
<dbReference type="STRING" id="903984.BCR21_11955"/>
<accession>A0A1E5GE47</accession>
<evidence type="ECO:0000313" key="3">
    <source>
        <dbReference type="Proteomes" id="UP000094068"/>
    </source>
</evidence>
<evidence type="ECO:0000256" key="1">
    <source>
        <dbReference type="SAM" id="Coils"/>
    </source>
</evidence>
<evidence type="ECO:0000313" key="2">
    <source>
        <dbReference type="EMBL" id="OEG10988.1"/>
    </source>
</evidence>
<keyword evidence="3" id="KW-1185">Reference proteome</keyword>
<proteinExistence type="predicted"/>
<dbReference type="OrthoDB" id="2184520at2"/>
<dbReference type="InterPro" id="IPR025014">
    <property type="entry name" value="DUF3958"/>
</dbReference>
<gene>
    <name evidence="2" type="ORF">BCR21_11955</name>
</gene>
<sequence length="125" mass="15295">MNIEEKELEINQQLQQVNLDQEEKCREIRELEDLEADYFSIHQQEQRYYQDLIGNNQGSRYSSHFMDLDDEANRLHQYERQRLEDIAERLVGEEVQLRDKEEELYAERTQLFSAKKKLEDDRYGY</sequence>
<name>A0A1E5GE47_9ENTE</name>
<dbReference type="EMBL" id="MIJZ01000014">
    <property type="protein sequence ID" value="OEG10988.1"/>
    <property type="molecule type" value="Genomic_DNA"/>
</dbReference>
<dbReference type="AlphaFoldDB" id="A0A1E5GE47"/>